<feature type="domain" description="Bacteriophage T5 Orf172 DNA-binding" evidence="1">
    <location>
        <begin position="150"/>
        <end position="227"/>
    </location>
</feature>
<organism evidence="2 3">
    <name type="scientific">Waterburya agarophytonicola KI4</name>
    <dbReference type="NCBI Taxonomy" id="2874699"/>
    <lineage>
        <taxon>Bacteria</taxon>
        <taxon>Bacillati</taxon>
        <taxon>Cyanobacteriota</taxon>
        <taxon>Cyanophyceae</taxon>
        <taxon>Pleurocapsales</taxon>
        <taxon>Hyellaceae</taxon>
        <taxon>Waterburya</taxon>
        <taxon>Waterburya agarophytonicola</taxon>
    </lineage>
</organism>
<keyword evidence="3" id="KW-1185">Reference proteome</keyword>
<evidence type="ECO:0000313" key="3">
    <source>
        <dbReference type="Proteomes" id="UP000729733"/>
    </source>
</evidence>
<accession>A0A964FHI0</accession>
<dbReference type="InterPro" id="IPR035901">
    <property type="entry name" value="GIY-YIG_endonuc_sf"/>
</dbReference>
<dbReference type="EMBL" id="JADWDC010000071">
    <property type="protein sequence ID" value="MCC0179186.1"/>
    <property type="molecule type" value="Genomic_DNA"/>
</dbReference>
<dbReference type="SMART" id="SM00974">
    <property type="entry name" value="T5orf172"/>
    <property type="match status" value="1"/>
</dbReference>
<dbReference type="AlphaFoldDB" id="A0A964FHI0"/>
<gene>
    <name evidence="2" type="ORF">I4641_19660</name>
</gene>
<evidence type="ECO:0000259" key="1">
    <source>
        <dbReference type="SMART" id="SM00974"/>
    </source>
</evidence>
<dbReference type="SUPFAM" id="SSF82771">
    <property type="entry name" value="GIY-YIG endonuclease"/>
    <property type="match status" value="1"/>
</dbReference>
<dbReference type="InterPro" id="IPR018306">
    <property type="entry name" value="Phage_T5_Orf172_DNA-bd"/>
</dbReference>
<reference evidence="2" key="1">
    <citation type="journal article" date="2021" name="Antonie Van Leeuwenhoek">
        <title>Draft genome and description of Waterburya agarophytonicola gen. nov. sp. nov. (Pleurocapsales, Cyanobacteria): a seaweed symbiont.</title>
        <authorList>
            <person name="Bonthond G."/>
            <person name="Shalygin S."/>
            <person name="Bayer T."/>
            <person name="Weinberger F."/>
        </authorList>
    </citation>
    <scope>NUCLEOTIDE SEQUENCE</scope>
    <source>
        <strain evidence="2">KI4</strain>
    </source>
</reference>
<comment type="caution">
    <text evidence="2">The sequence shown here is derived from an EMBL/GenBank/DDBJ whole genome shotgun (WGS) entry which is preliminary data.</text>
</comment>
<protein>
    <submittedName>
        <fullName evidence="2">GIY-YIG nuclease family protein</fullName>
    </submittedName>
</protein>
<proteinExistence type="predicted"/>
<dbReference type="Proteomes" id="UP000729733">
    <property type="component" value="Unassembled WGS sequence"/>
</dbReference>
<evidence type="ECO:0000313" key="2">
    <source>
        <dbReference type="EMBL" id="MCC0179186.1"/>
    </source>
</evidence>
<sequence length="251" mass="29184">MTKKLKSVFYIEKVPGNILKGLGWVKVDTDAAQKFNIRRKYTETVKIKNYEPYCCPIYPEDLSEYILFDHKPYHYIYLPKVRNSHKRFSVQFKQELVTLFAQKSLTVKAVGEWVRTWASTDAKLITPGNKTLTLDGDSTTENAFVYFIFNIDSKAIKIGMAKNVEKRLKSLQTSNPIILELLHTIHLDSVEDAQKLEYVLHQKFSHLRMNGEWFEASEELRTYIKHAPVSYSQSLDLSEPKPYRSIPLSQL</sequence>
<dbReference type="RefSeq" id="WP_229642287.1">
    <property type="nucleotide sequence ID" value="NZ_JADWDC010000071.1"/>
</dbReference>
<name>A0A964FHI0_9CYAN</name>
<dbReference type="Pfam" id="PF13455">
    <property type="entry name" value="MUG113"/>
    <property type="match status" value="1"/>
</dbReference>